<name>A0A4Y2NRR4_ARAVE</name>
<comment type="caution">
    <text evidence="1">The sequence shown here is derived from an EMBL/GenBank/DDBJ whole genome shotgun (WGS) entry which is preliminary data.</text>
</comment>
<evidence type="ECO:0000313" key="1">
    <source>
        <dbReference type="EMBL" id="GBN41070.1"/>
    </source>
</evidence>
<protein>
    <submittedName>
        <fullName evidence="1">Uncharacterized protein</fullName>
    </submittedName>
</protein>
<gene>
    <name evidence="1" type="ORF">AVEN_169123_1</name>
</gene>
<reference evidence="1 2" key="1">
    <citation type="journal article" date="2019" name="Sci. Rep.">
        <title>Orb-weaving spider Araneus ventricosus genome elucidates the spidroin gene catalogue.</title>
        <authorList>
            <person name="Kono N."/>
            <person name="Nakamura H."/>
            <person name="Ohtoshi R."/>
            <person name="Moran D.A.P."/>
            <person name="Shinohara A."/>
            <person name="Yoshida Y."/>
            <person name="Fujiwara M."/>
            <person name="Mori M."/>
            <person name="Tomita M."/>
            <person name="Arakawa K."/>
        </authorList>
    </citation>
    <scope>NUCLEOTIDE SEQUENCE [LARGE SCALE GENOMIC DNA]</scope>
</reference>
<accession>A0A4Y2NRR4</accession>
<dbReference type="AlphaFoldDB" id="A0A4Y2NRR4"/>
<dbReference type="Proteomes" id="UP000499080">
    <property type="component" value="Unassembled WGS sequence"/>
</dbReference>
<evidence type="ECO:0000313" key="2">
    <source>
        <dbReference type="Proteomes" id="UP000499080"/>
    </source>
</evidence>
<dbReference type="EMBL" id="BGPR01009597">
    <property type="protein sequence ID" value="GBN41070.1"/>
    <property type="molecule type" value="Genomic_DNA"/>
</dbReference>
<sequence>MFKTIDRPASCEIRAVINFLNAKNVRPCETYGENAMSEGMVSKLVRMFNEGRKNVHDEERSCRPLLITEELVRCINEKVRSSRRFTISDL</sequence>
<keyword evidence="2" id="KW-1185">Reference proteome</keyword>
<dbReference type="OrthoDB" id="8191996at2759"/>
<proteinExistence type="predicted"/>
<organism evidence="1 2">
    <name type="scientific">Araneus ventricosus</name>
    <name type="common">Orbweaver spider</name>
    <name type="synonym">Epeira ventricosa</name>
    <dbReference type="NCBI Taxonomy" id="182803"/>
    <lineage>
        <taxon>Eukaryota</taxon>
        <taxon>Metazoa</taxon>
        <taxon>Ecdysozoa</taxon>
        <taxon>Arthropoda</taxon>
        <taxon>Chelicerata</taxon>
        <taxon>Arachnida</taxon>
        <taxon>Araneae</taxon>
        <taxon>Araneomorphae</taxon>
        <taxon>Entelegynae</taxon>
        <taxon>Araneoidea</taxon>
        <taxon>Araneidae</taxon>
        <taxon>Araneus</taxon>
    </lineage>
</organism>